<organism evidence="1 2">
    <name type="scientific">Desulfobacter latus</name>
    <dbReference type="NCBI Taxonomy" id="2292"/>
    <lineage>
        <taxon>Bacteria</taxon>
        <taxon>Pseudomonadati</taxon>
        <taxon>Thermodesulfobacteriota</taxon>
        <taxon>Desulfobacteria</taxon>
        <taxon>Desulfobacterales</taxon>
        <taxon>Desulfobacteraceae</taxon>
        <taxon>Desulfobacter</taxon>
    </lineage>
</organism>
<accession>A0A850T3C8</accession>
<reference evidence="1 2" key="1">
    <citation type="submission" date="2020-06" db="EMBL/GenBank/DDBJ databases">
        <title>High-quality draft genome of sulfate reducer Desulfobacter latus type strain AcrS2 isolated from marine sediment.</title>
        <authorList>
            <person name="Hoppe M."/>
            <person name="Larsen C.K."/>
            <person name="Marshall I.P.G."/>
            <person name="Schramm A."/>
            <person name="Marietou A.G."/>
        </authorList>
    </citation>
    <scope>NUCLEOTIDE SEQUENCE [LARGE SCALE GENOMIC DNA]</scope>
    <source>
        <strain evidence="1 2">AcRS2</strain>
    </source>
</reference>
<proteinExistence type="predicted"/>
<protein>
    <submittedName>
        <fullName evidence="1">YdcF family protein</fullName>
    </submittedName>
</protein>
<dbReference type="Proteomes" id="UP000553343">
    <property type="component" value="Unassembled WGS sequence"/>
</dbReference>
<dbReference type="AlphaFoldDB" id="A0A850T3C8"/>
<evidence type="ECO:0000313" key="2">
    <source>
        <dbReference type="Proteomes" id="UP000553343"/>
    </source>
</evidence>
<name>A0A850T3C8_9BACT</name>
<gene>
    <name evidence="1" type="ORF">HXW94_01650</name>
</gene>
<evidence type="ECO:0000313" key="1">
    <source>
        <dbReference type="EMBL" id="NWH03712.1"/>
    </source>
</evidence>
<dbReference type="RefSeq" id="WP_218576524.1">
    <property type="nucleotide sequence ID" value="NZ_JACADJ010000003.1"/>
</dbReference>
<dbReference type="EMBL" id="JACADJ010000003">
    <property type="protein sequence ID" value="NWH03712.1"/>
    <property type="molecule type" value="Genomic_DNA"/>
</dbReference>
<comment type="caution">
    <text evidence="1">The sequence shown here is derived from an EMBL/GenBank/DDBJ whole genome shotgun (WGS) entry which is preliminary data.</text>
</comment>
<keyword evidence="2" id="KW-1185">Reference proteome</keyword>
<sequence>MITIFLCCLAGYVWTYQYLNFSEPPEKSDAVVLFVGPEQEQRLKEAHQLMHEGYADTLIIPAYQQVFVMSDGQAVKTSLPNLSRSYIKKYPAFYENTHIEVLEARNMMEKLGLRSAIMVSAPWHMRRINIISSHVFNPEQFQGRCVGSRFLRSERFLLSFSLSDLKIVVTEAVKIVYFIAYEVVV</sequence>